<gene>
    <name evidence="8" type="ORF">ST47_g5603</name>
</gene>
<sequence>MKSALAVSAALSVLSATADAYTNPLSCSGTCTNAHDPSLVRRDDGTYYRFSTGGKVAVHTAPSIQGPWTYKGAALPNGSKINKAGNQDLWAPDVIKVGSKYYLYYSVSAFGGQDSAVGVATSTTMDVGSWTDLGSTGVESVAGSKFNAIDGNLQSANGKLYMNFGSFWSDLFQIEMTATPTKVAKAVTAATQVALVPTSPQAQEAAFGYQYGNYYYLFFSVGSCCGFDTSRPAAGKEYKIQVCRSSSVSGPFVDKSGKSCLQGGGTTVLESHGWVYGPGGQGILSDTSLGPVIYYHYVDTRIGYADGQKQFGVNKLDFSSGWPVV</sequence>
<evidence type="ECO:0000256" key="3">
    <source>
        <dbReference type="ARBA" id="ARBA00009865"/>
    </source>
</evidence>
<dbReference type="Gene3D" id="2.115.10.20">
    <property type="entry name" value="Glycosyl hydrolase domain, family 43"/>
    <property type="match status" value="1"/>
</dbReference>
<keyword evidence="5 7" id="KW-0378">Hydrolase</keyword>
<name>A0A163DNP4_DIDRA</name>
<evidence type="ECO:0000313" key="9">
    <source>
        <dbReference type="Proteomes" id="UP000076837"/>
    </source>
</evidence>
<dbReference type="SUPFAM" id="SSF75005">
    <property type="entry name" value="Arabinanase/levansucrase/invertase"/>
    <property type="match status" value="1"/>
</dbReference>
<evidence type="ECO:0000256" key="1">
    <source>
        <dbReference type="ARBA" id="ARBA00000375"/>
    </source>
</evidence>
<keyword evidence="9" id="KW-1185">Reference proteome</keyword>
<proteinExistence type="inferred from homology"/>
<comment type="caution">
    <text evidence="8">The sequence shown here is derived from an EMBL/GenBank/DDBJ whole genome shotgun (WGS) entry which is preliminary data.</text>
</comment>
<organism evidence="8 9">
    <name type="scientific">Didymella rabiei</name>
    <name type="common">Chickpea ascochyta blight fungus</name>
    <name type="synonym">Mycosphaerella rabiei</name>
    <dbReference type="NCBI Taxonomy" id="5454"/>
    <lineage>
        <taxon>Eukaryota</taxon>
        <taxon>Fungi</taxon>
        <taxon>Dikarya</taxon>
        <taxon>Ascomycota</taxon>
        <taxon>Pezizomycotina</taxon>
        <taxon>Dothideomycetes</taxon>
        <taxon>Pleosporomycetidae</taxon>
        <taxon>Pleosporales</taxon>
        <taxon>Pleosporineae</taxon>
        <taxon>Didymellaceae</taxon>
        <taxon>Ascochyta</taxon>
    </lineage>
</organism>
<dbReference type="InterPro" id="IPR023296">
    <property type="entry name" value="Glyco_hydro_beta-prop_sf"/>
</dbReference>
<dbReference type="InterPro" id="IPR050727">
    <property type="entry name" value="GH43_arabinanases"/>
</dbReference>
<keyword evidence="6 7" id="KW-0326">Glycosidase</keyword>
<comment type="catalytic activity">
    <reaction evidence="1 7">
        <text>Endohydrolysis of (1-&gt;5)-alpha-arabinofuranosidic linkages in (1-&gt;5)-arabinans.</text>
        <dbReference type="EC" id="3.2.1.99"/>
    </reaction>
</comment>
<dbReference type="InterPro" id="IPR016840">
    <property type="entry name" value="Glyco_hydro_43_endo_a_Ara-ase"/>
</dbReference>
<dbReference type="GO" id="GO:0031222">
    <property type="term" value="P:arabinan catabolic process"/>
    <property type="evidence" value="ECO:0007669"/>
    <property type="project" value="UniProtKB-UniPathway"/>
</dbReference>
<comment type="pathway">
    <text evidence="2 7">Glycan metabolism; L-arabinan degradation.</text>
</comment>
<dbReference type="OrthoDB" id="195678at2759"/>
<evidence type="ECO:0000256" key="5">
    <source>
        <dbReference type="ARBA" id="ARBA00022801"/>
    </source>
</evidence>
<evidence type="ECO:0000256" key="4">
    <source>
        <dbReference type="ARBA" id="ARBA00012586"/>
    </source>
</evidence>
<dbReference type="EC" id="3.2.1.99" evidence="4 7"/>
<evidence type="ECO:0000256" key="6">
    <source>
        <dbReference type="ARBA" id="ARBA00023295"/>
    </source>
</evidence>
<dbReference type="Pfam" id="PF04616">
    <property type="entry name" value="Glyco_hydro_43"/>
    <property type="match status" value="1"/>
</dbReference>
<dbReference type="PANTHER" id="PTHR43301:SF3">
    <property type="entry name" value="ARABINAN ENDO-1,5-ALPHA-L-ARABINOSIDASE A-RELATED"/>
    <property type="match status" value="1"/>
</dbReference>
<protein>
    <recommendedName>
        <fullName evidence="4 7">Arabinan endo-1,5-alpha-L-arabinosidase</fullName>
        <ecNumber evidence="4 7">3.2.1.99</ecNumber>
    </recommendedName>
</protein>
<accession>A0A163DNP4</accession>
<dbReference type="PANTHER" id="PTHR43301">
    <property type="entry name" value="ARABINAN ENDO-1,5-ALPHA-L-ARABINOSIDASE"/>
    <property type="match status" value="1"/>
</dbReference>
<comment type="similarity">
    <text evidence="3 7">Belongs to the glycosyl hydrolase 43 family.</text>
</comment>
<evidence type="ECO:0000313" key="8">
    <source>
        <dbReference type="EMBL" id="KZM23277.1"/>
    </source>
</evidence>
<dbReference type="EMBL" id="JYNV01000199">
    <property type="protein sequence ID" value="KZM23277.1"/>
    <property type="molecule type" value="Genomic_DNA"/>
</dbReference>
<dbReference type="STRING" id="5454.A0A163DNP4"/>
<dbReference type="PIRSF" id="PIRSF026534">
    <property type="entry name" value="Endo_alpha-L-arabinosidase"/>
    <property type="match status" value="1"/>
</dbReference>
<dbReference type="InterPro" id="IPR006710">
    <property type="entry name" value="Glyco_hydro_43"/>
</dbReference>
<reference evidence="8 9" key="1">
    <citation type="journal article" date="2016" name="Sci. Rep.">
        <title>Draft genome sequencing and secretome analysis of fungal phytopathogen Ascochyta rabiei provides insight into the necrotrophic effector repertoire.</title>
        <authorList>
            <person name="Verma S."/>
            <person name="Gazara R.K."/>
            <person name="Nizam S."/>
            <person name="Parween S."/>
            <person name="Chattopadhyay D."/>
            <person name="Verma P.K."/>
        </authorList>
    </citation>
    <scope>NUCLEOTIDE SEQUENCE [LARGE SCALE GENOMIC DNA]</scope>
    <source>
        <strain evidence="8 9">ArDII</strain>
    </source>
</reference>
<dbReference type="UniPathway" id="UPA00667"/>
<evidence type="ECO:0000256" key="2">
    <source>
        <dbReference type="ARBA" id="ARBA00004834"/>
    </source>
</evidence>
<dbReference type="GO" id="GO:0046558">
    <property type="term" value="F:arabinan endo-1,5-alpha-L-arabinosidase activity"/>
    <property type="evidence" value="ECO:0007669"/>
    <property type="project" value="UniProtKB-EC"/>
</dbReference>
<dbReference type="CDD" id="cd18831">
    <property type="entry name" value="GH43_AnAbnA-like"/>
    <property type="match status" value="1"/>
</dbReference>
<evidence type="ECO:0000256" key="7">
    <source>
        <dbReference type="PIRNR" id="PIRNR026534"/>
    </source>
</evidence>
<dbReference type="AlphaFoldDB" id="A0A163DNP4"/>
<dbReference type="Proteomes" id="UP000076837">
    <property type="component" value="Unassembled WGS sequence"/>
</dbReference>